<evidence type="ECO:0000313" key="3">
    <source>
        <dbReference type="EMBL" id="CAG5150114.1"/>
    </source>
</evidence>
<dbReference type="OrthoDB" id="3640263at2759"/>
<dbReference type="Pfam" id="PF20253">
    <property type="entry name" value="DUF6604"/>
    <property type="match status" value="1"/>
</dbReference>
<sequence length="174" mass="18910">MGLAPLLVDTYRKYKQGTGNFVQWLAETARATGTVNDVFKDSHQGAISPAGGRLKGAARKEAKKAGLTHNATVSCQITTKSFLTLANSISADKRAAVPYIVYTTLRAVILGRKDCANWYTLTSNAGNDTVMENNASHKHFIKILETVLEILQTKQPRAGHQPLETKTAAPIRKS</sequence>
<proteinExistence type="predicted"/>
<gene>
    <name evidence="3" type="ORF">ALTATR162_LOCUS2552</name>
</gene>
<dbReference type="EMBL" id="CAJRGZ010000015">
    <property type="protein sequence ID" value="CAG5150114.1"/>
    <property type="molecule type" value="Genomic_DNA"/>
</dbReference>
<keyword evidence="4" id="KW-1185">Reference proteome</keyword>
<evidence type="ECO:0000313" key="4">
    <source>
        <dbReference type="Proteomes" id="UP000676310"/>
    </source>
</evidence>
<dbReference type="Proteomes" id="UP000676310">
    <property type="component" value="Unassembled WGS sequence"/>
</dbReference>
<evidence type="ECO:0000256" key="1">
    <source>
        <dbReference type="SAM" id="MobiDB-lite"/>
    </source>
</evidence>
<feature type="domain" description="DUF6604" evidence="2">
    <location>
        <begin position="12"/>
        <end position="166"/>
    </location>
</feature>
<dbReference type="PANTHER" id="PTHR38795:SF1">
    <property type="entry name" value="DUF6604 DOMAIN-CONTAINING PROTEIN"/>
    <property type="match status" value="1"/>
</dbReference>
<reference evidence="3" key="1">
    <citation type="submission" date="2021-05" db="EMBL/GenBank/DDBJ databases">
        <authorList>
            <person name="Stam R."/>
        </authorList>
    </citation>
    <scope>NUCLEOTIDE SEQUENCE</scope>
    <source>
        <strain evidence="3">CS162</strain>
    </source>
</reference>
<organism evidence="3 4">
    <name type="scientific">Alternaria atra</name>
    <dbReference type="NCBI Taxonomy" id="119953"/>
    <lineage>
        <taxon>Eukaryota</taxon>
        <taxon>Fungi</taxon>
        <taxon>Dikarya</taxon>
        <taxon>Ascomycota</taxon>
        <taxon>Pezizomycotina</taxon>
        <taxon>Dothideomycetes</taxon>
        <taxon>Pleosporomycetidae</taxon>
        <taxon>Pleosporales</taxon>
        <taxon>Pleosporineae</taxon>
        <taxon>Pleosporaceae</taxon>
        <taxon>Alternaria</taxon>
        <taxon>Alternaria sect. Ulocladioides</taxon>
    </lineage>
</organism>
<dbReference type="GeneID" id="67014010"/>
<evidence type="ECO:0000259" key="2">
    <source>
        <dbReference type="Pfam" id="PF20253"/>
    </source>
</evidence>
<dbReference type="InterPro" id="IPR046539">
    <property type="entry name" value="DUF6604"/>
</dbReference>
<dbReference type="AlphaFoldDB" id="A0A8J2N3E4"/>
<comment type="caution">
    <text evidence="3">The sequence shown here is derived from an EMBL/GenBank/DDBJ whole genome shotgun (WGS) entry which is preliminary data.</text>
</comment>
<name>A0A8J2N3E4_9PLEO</name>
<dbReference type="PANTHER" id="PTHR38795">
    <property type="entry name" value="DUF6604 DOMAIN-CONTAINING PROTEIN"/>
    <property type="match status" value="1"/>
</dbReference>
<feature type="region of interest" description="Disordered" evidence="1">
    <location>
        <begin position="155"/>
        <end position="174"/>
    </location>
</feature>
<protein>
    <recommendedName>
        <fullName evidence="2">DUF6604 domain-containing protein</fullName>
    </recommendedName>
</protein>
<accession>A0A8J2N3E4</accession>
<dbReference type="RefSeq" id="XP_043166093.1">
    <property type="nucleotide sequence ID" value="XM_043310158.1"/>
</dbReference>